<dbReference type="PANTHER" id="PTHR43046:SF14">
    <property type="entry name" value="MUTT_NUDIX FAMILY PROTEIN"/>
    <property type="match status" value="1"/>
</dbReference>
<dbReference type="OrthoDB" id="1650327at2"/>
<dbReference type="PANTHER" id="PTHR43046">
    <property type="entry name" value="GDP-MANNOSE MANNOSYL HYDROLASE"/>
    <property type="match status" value="1"/>
</dbReference>
<feature type="domain" description="Nudix hydrolase" evidence="3">
    <location>
        <begin position="3"/>
        <end position="129"/>
    </location>
</feature>
<sequence length="403" mass="42272">MSNTIVKVAAVVLRGGLLLVVRKRGTPIFISPGGKPEPGETDAEALARELREETGLTLRAAEPWGEYTAGSALETATDVRIRVYLAEADGTARPAEEIDEVAWIDADYAADGVRLGSVFGEQVVPRLLAEGLLRSRHRPEPAGDLVLVADLDGTLAFENRPPGPAVSAALNEIAARDDIRLVLATSRAPRGVRALVGPLADRAELLCCNGGVHVAGGTVQRRIQLPADRLRALVAHLDRAGIGYWVDFGDRFQVRGGGFPWMSYPDRIDLTAGEEPEWHGAIKLAVDSAGNETLLNGLRDLAGPGLELFPHAGGVLDVTSTGATKELALSVILPAVHGPVVAFGNDANDQILLAEADRGVVVGDGLPGLEYAGHISRVAAEDTSVAAMLLAAVARARVPVGPS</sequence>
<proteinExistence type="predicted"/>
<dbReference type="InterPro" id="IPR023214">
    <property type="entry name" value="HAD_sf"/>
</dbReference>
<evidence type="ECO:0000313" key="4">
    <source>
        <dbReference type="EMBL" id="RKR91072.1"/>
    </source>
</evidence>
<dbReference type="Gene3D" id="3.40.50.1000">
    <property type="entry name" value="HAD superfamily/HAD-like"/>
    <property type="match status" value="1"/>
</dbReference>
<dbReference type="CDD" id="cd04690">
    <property type="entry name" value="NUDIX_Hydrolase"/>
    <property type="match status" value="1"/>
</dbReference>
<dbReference type="Gene3D" id="3.30.1240.10">
    <property type="match status" value="1"/>
</dbReference>
<comment type="cofactor">
    <cofactor evidence="1">
        <name>Mg(2+)</name>
        <dbReference type="ChEBI" id="CHEBI:18420"/>
    </cofactor>
</comment>
<reference evidence="4 5" key="1">
    <citation type="submission" date="2018-10" db="EMBL/GenBank/DDBJ databases">
        <title>Sequencing the genomes of 1000 actinobacteria strains.</title>
        <authorList>
            <person name="Klenk H.-P."/>
        </authorList>
    </citation>
    <scope>NUCLEOTIDE SEQUENCE [LARGE SCALE GENOMIC DNA]</scope>
    <source>
        <strain evidence="4 5">DSM 45175</strain>
    </source>
</reference>
<protein>
    <recommendedName>
        <fullName evidence="3">Nudix hydrolase domain-containing protein</fullName>
    </recommendedName>
</protein>
<dbReference type="AlphaFoldDB" id="A0A495JRQ6"/>
<keyword evidence="2" id="KW-0378">Hydrolase</keyword>
<dbReference type="InterPro" id="IPR020084">
    <property type="entry name" value="NUDIX_hydrolase_CS"/>
</dbReference>
<gene>
    <name evidence="4" type="ORF">BDK92_5460</name>
</gene>
<dbReference type="GO" id="GO:0016787">
    <property type="term" value="F:hydrolase activity"/>
    <property type="evidence" value="ECO:0007669"/>
    <property type="project" value="UniProtKB-KW"/>
</dbReference>
<evidence type="ECO:0000256" key="2">
    <source>
        <dbReference type="ARBA" id="ARBA00022801"/>
    </source>
</evidence>
<dbReference type="InterPro" id="IPR000086">
    <property type="entry name" value="NUDIX_hydrolase_dom"/>
</dbReference>
<dbReference type="Pfam" id="PF00293">
    <property type="entry name" value="NUDIX"/>
    <property type="match status" value="1"/>
</dbReference>
<evidence type="ECO:0000259" key="3">
    <source>
        <dbReference type="PROSITE" id="PS51462"/>
    </source>
</evidence>
<dbReference type="SUPFAM" id="SSF56784">
    <property type="entry name" value="HAD-like"/>
    <property type="match status" value="1"/>
</dbReference>
<evidence type="ECO:0000256" key="1">
    <source>
        <dbReference type="ARBA" id="ARBA00001946"/>
    </source>
</evidence>
<dbReference type="Proteomes" id="UP000277671">
    <property type="component" value="Unassembled WGS sequence"/>
</dbReference>
<dbReference type="SUPFAM" id="SSF55811">
    <property type="entry name" value="Nudix"/>
    <property type="match status" value="1"/>
</dbReference>
<dbReference type="PROSITE" id="PS00893">
    <property type="entry name" value="NUDIX_BOX"/>
    <property type="match status" value="1"/>
</dbReference>
<accession>A0A495JRQ6</accession>
<dbReference type="Gene3D" id="3.90.79.10">
    <property type="entry name" value="Nucleoside Triphosphate Pyrophosphohydrolase"/>
    <property type="match status" value="1"/>
</dbReference>
<dbReference type="EMBL" id="RBKT01000001">
    <property type="protein sequence ID" value="RKR91072.1"/>
    <property type="molecule type" value="Genomic_DNA"/>
</dbReference>
<organism evidence="4 5">
    <name type="scientific">Micromonospora pisi</name>
    <dbReference type="NCBI Taxonomy" id="589240"/>
    <lineage>
        <taxon>Bacteria</taxon>
        <taxon>Bacillati</taxon>
        <taxon>Actinomycetota</taxon>
        <taxon>Actinomycetes</taxon>
        <taxon>Micromonosporales</taxon>
        <taxon>Micromonosporaceae</taxon>
        <taxon>Micromonospora</taxon>
    </lineage>
</organism>
<dbReference type="RefSeq" id="WP_121159232.1">
    <property type="nucleotide sequence ID" value="NZ_RBKT01000001.1"/>
</dbReference>
<keyword evidence="5" id="KW-1185">Reference proteome</keyword>
<dbReference type="PROSITE" id="PS51462">
    <property type="entry name" value="NUDIX"/>
    <property type="match status" value="1"/>
</dbReference>
<dbReference type="InterPro" id="IPR015797">
    <property type="entry name" value="NUDIX_hydrolase-like_dom_sf"/>
</dbReference>
<name>A0A495JRQ6_9ACTN</name>
<evidence type="ECO:0000313" key="5">
    <source>
        <dbReference type="Proteomes" id="UP000277671"/>
    </source>
</evidence>
<dbReference type="Pfam" id="PF08282">
    <property type="entry name" value="Hydrolase_3"/>
    <property type="match status" value="1"/>
</dbReference>
<dbReference type="InterPro" id="IPR036412">
    <property type="entry name" value="HAD-like_sf"/>
</dbReference>
<comment type="caution">
    <text evidence="4">The sequence shown here is derived from an EMBL/GenBank/DDBJ whole genome shotgun (WGS) entry which is preliminary data.</text>
</comment>